<sequence length="652" mass="66285">MVSSQDARQDWQGTVLRDLTTDGANGQHSDVPFPPFPVAGPAGGPTNPDDPIESDDSTATQVVDPTALGVTLPIPMQPPAAPASQTPTPPTPGAPPAASGEPTPGTQSPAGTQSPTGAQTSTGAHPVTGDDLAGEPATTALDPTDATPPGTPSAPLTAFPAPPPYEPAQPLPEVPHAQPFPQAEGFPSAPPQAQPLPQPFPPAQAVPQAQPFPAAQPFPQAQPQPQAAQPFPQAQPGEYPPAAAPPTGYPAQQYPPFPAAQAPGTPLPGTLPPGTQPQGTQPPPYPAGQYPGAPTYPGYAAPPPAAAPPAAAPPAAGPLAAAGPPPAANAPAYSAAPGQQQPSKVFGPDATPVPQEWTPDGLLRMPDHADNRLQRLRTSVRGGGGSARAREAAGLARELSQPVATGRRIAVLGIRGGSGKSTVASLLVSAYATHRGDRVLAVDADPDLGSLGLRLGANSPTSLANLGKVPRVWATLDDAERCLGRSQSGAWILSGERGSAAPEIVPPNAYLGVLHGISRYFAVTVVDAGAGMVTPLNQSVLADAHAIVLATPASIDGVVSARRALEWIREWGPHRLPQTLIALTAMSPQAAEIDLNRTAEAFAPYGVVPALLPYDRHLATGSTIEPWRLGERTRNAAVQLAAAALAKARALP</sequence>
<gene>
    <name evidence="3" type="ORF">GCM10020369_21210</name>
</gene>
<protein>
    <recommendedName>
        <fullName evidence="2">CobQ/CobB/MinD/ParA nucleotide binding domain-containing protein</fullName>
    </recommendedName>
</protein>
<feature type="compositionally biased region" description="Low complexity" evidence="1">
    <location>
        <begin position="287"/>
        <end position="299"/>
    </location>
</feature>
<dbReference type="Gene3D" id="3.40.50.300">
    <property type="entry name" value="P-loop containing nucleotide triphosphate hydrolases"/>
    <property type="match status" value="1"/>
</dbReference>
<dbReference type="PANTHER" id="PTHR43384">
    <property type="entry name" value="SEPTUM SITE-DETERMINING PROTEIN MIND HOMOLOG, CHLOROPLASTIC-RELATED"/>
    <property type="match status" value="1"/>
</dbReference>
<feature type="compositionally biased region" description="Polar residues" evidence="1">
    <location>
        <begin position="107"/>
        <end position="123"/>
    </location>
</feature>
<dbReference type="Proteomes" id="UP001501676">
    <property type="component" value="Unassembled WGS sequence"/>
</dbReference>
<feature type="compositionally biased region" description="Pro residues" evidence="1">
    <location>
        <begin position="238"/>
        <end position="258"/>
    </location>
</feature>
<feature type="compositionally biased region" description="Low complexity" evidence="1">
    <location>
        <begin position="136"/>
        <end position="159"/>
    </location>
</feature>
<accession>A0ABP6SWP3</accession>
<dbReference type="RefSeq" id="WP_345727848.1">
    <property type="nucleotide sequence ID" value="NZ_BAAAYN010000012.1"/>
</dbReference>
<name>A0ABP6SWP3_9ACTN</name>
<dbReference type="InterPro" id="IPR027417">
    <property type="entry name" value="P-loop_NTPase"/>
</dbReference>
<feature type="compositionally biased region" description="Low complexity" evidence="1">
    <location>
        <begin position="329"/>
        <end position="338"/>
    </location>
</feature>
<feature type="domain" description="CobQ/CobB/MinD/ParA nucleotide binding" evidence="2">
    <location>
        <begin position="409"/>
        <end position="448"/>
    </location>
</feature>
<evidence type="ECO:0000313" key="3">
    <source>
        <dbReference type="EMBL" id="GAA3385896.1"/>
    </source>
</evidence>
<evidence type="ECO:0000256" key="1">
    <source>
        <dbReference type="SAM" id="MobiDB-lite"/>
    </source>
</evidence>
<dbReference type="InterPro" id="IPR002586">
    <property type="entry name" value="CobQ/CobB/MinD/ParA_Nub-bd_dom"/>
</dbReference>
<feature type="compositionally biased region" description="Pro residues" evidence="1">
    <location>
        <begin position="265"/>
        <end position="286"/>
    </location>
</feature>
<evidence type="ECO:0000313" key="4">
    <source>
        <dbReference type="Proteomes" id="UP001501676"/>
    </source>
</evidence>
<feature type="compositionally biased region" description="Pro residues" evidence="1">
    <location>
        <begin position="300"/>
        <end position="316"/>
    </location>
</feature>
<comment type="caution">
    <text evidence="3">The sequence shown here is derived from an EMBL/GenBank/DDBJ whole genome shotgun (WGS) entry which is preliminary data.</text>
</comment>
<dbReference type="EMBL" id="BAAAYN010000012">
    <property type="protein sequence ID" value="GAA3385896.1"/>
    <property type="molecule type" value="Genomic_DNA"/>
</dbReference>
<feature type="compositionally biased region" description="Low complexity" evidence="1">
    <location>
        <begin position="96"/>
        <end position="106"/>
    </location>
</feature>
<dbReference type="InterPro" id="IPR050625">
    <property type="entry name" value="ParA/MinD_ATPase"/>
</dbReference>
<feature type="compositionally biased region" description="Pro residues" evidence="1">
    <location>
        <begin position="188"/>
        <end position="204"/>
    </location>
</feature>
<reference evidence="4" key="1">
    <citation type="journal article" date="2019" name="Int. J. Syst. Evol. Microbiol.">
        <title>The Global Catalogue of Microorganisms (GCM) 10K type strain sequencing project: providing services to taxonomists for standard genome sequencing and annotation.</title>
        <authorList>
            <consortium name="The Broad Institute Genomics Platform"/>
            <consortium name="The Broad Institute Genome Sequencing Center for Infectious Disease"/>
            <person name="Wu L."/>
            <person name="Ma J."/>
        </authorList>
    </citation>
    <scope>NUCLEOTIDE SEQUENCE [LARGE SCALE GENOMIC DNA]</scope>
    <source>
        <strain evidence="4">JCM 9458</strain>
    </source>
</reference>
<dbReference type="SUPFAM" id="SSF52540">
    <property type="entry name" value="P-loop containing nucleoside triphosphate hydrolases"/>
    <property type="match status" value="1"/>
</dbReference>
<keyword evidence="4" id="KW-1185">Reference proteome</keyword>
<dbReference type="Pfam" id="PF01656">
    <property type="entry name" value="CbiA"/>
    <property type="match status" value="1"/>
</dbReference>
<proteinExistence type="predicted"/>
<feature type="compositionally biased region" description="Pro residues" evidence="1">
    <location>
        <begin position="160"/>
        <end position="173"/>
    </location>
</feature>
<feature type="compositionally biased region" description="Low complexity" evidence="1">
    <location>
        <begin position="223"/>
        <end position="237"/>
    </location>
</feature>
<feature type="compositionally biased region" description="Pro residues" evidence="1">
    <location>
        <begin position="75"/>
        <end position="95"/>
    </location>
</feature>
<organism evidence="3 4">
    <name type="scientific">Cryptosporangium minutisporangium</name>
    <dbReference type="NCBI Taxonomy" id="113569"/>
    <lineage>
        <taxon>Bacteria</taxon>
        <taxon>Bacillati</taxon>
        <taxon>Actinomycetota</taxon>
        <taxon>Actinomycetes</taxon>
        <taxon>Cryptosporangiales</taxon>
        <taxon>Cryptosporangiaceae</taxon>
        <taxon>Cryptosporangium</taxon>
    </lineage>
</organism>
<feature type="region of interest" description="Disordered" evidence="1">
    <location>
        <begin position="1"/>
        <end position="354"/>
    </location>
</feature>
<dbReference type="PANTHER" id="PTHR43384:SF14">
    <property type="entry name" value="ESX-1 SECRETION-ASSOCIATED PROTEIN ESPI"/>
    <property type="match status" value="1"/>
</dbReference>
<evidence type="ECO:0000259" key="2">
    <source>
        <dbReference type="Pfam" id="PF01656"/>
    </source>
</evidence>